<feature type="domain" description="Response regulatory" evidence="6">
    <location>
        <begin position="34"/>
        <end position="150"/>
    </location>
</feature>
<feature type="domain" description="HTH luxR-type" evidence="5">
    <location>
        <begin position="176"/>
        <end position="241"/>
    </location>
</feature>
<dbReference type="Proteomes" id="UP000000933">
    <property type="component" value="Chromosome"/>
</dbReference>
<dbReference type="InterPro" id="IPR001789">
    <property type="entry name" value="Sig_transdc_resp-reg_receiver"/>
</dbReference>
<dbReference type="HOGENOM" id="CLU_000445_90_1_10"/>
<dbReference type="Gene3D" id="3.40.50.2300">
    <property type="match status" value="1"/>
</dbReference>
<reference evidence="7 8" key="1">
    <citation type="journal article" date="2010" name="ISME J.">
        <title>Fine-scale evolution: genomic, phenotypic and ecological differentiation in two coexisting Salinibacter ruber strains.</title>
        <authorList>
            <person name="Pena A."/>
            <person name="Teeling H."/>
            <person name="Huerta-Cepas J."/>
            <person name="Santos F."/>
            <person name="Yarza P."/>
            <person name="Brito-Echeverria J."/>
            <person name="Lucio M."/>
            <person name="Schmitt-Kopplin P."/>
            <person name="Meseguer I."/>
            <person name="Schenowitz C."/>
            <person name="Dossat C."/>
            <person name="Barbe V."/>
            <person name="Dopazo J."/>
            <person name="Rossello-Mora R."/>
            <person name="Schuler M."/>
            <person name="Glockner F.O."/>
            <person name="Amann R."/>
            <person name="Gabaldon T."/>
            <person name="Anton J."/>
        </authorList>
    </citation>
    <scope>NUCLEOTIDE SEQUENCE [LARGE SCALE GENOMIC DNA]</scope>
    <source>
        <strain evidence="7 8">M8</strain>
    </source>
</reference>
<name>D5HD22_SALRM</name>
<dbReference type="InterPro" id="IPR016032">
    <property type="entry name" value="Sig_transdc_resp-reg_C-effctor"/>
</dbReference>
<dbReference type="GO" id="GO:0006355">
    <property type="term" value="P:regulation of DNA-templated transcription"/>
    <property type="evidence" value="ECO:0007669"/>
    <property type="project" value="InterPro"/>
</dbReference>
<keyword evidence="2" id="KW-0238">DNA-binding</keyword>
<evidence type="ECO:0000259" key="5">
    <source>
        <dbReference type="PROSITE" id="PS50043"/>
    </source>
</evidence>
<dbReference type="EMBL" id="FP565814">
    <property type="protein sequence ID" value="CBH25927.1"/>
    <property type="molecule type" value="Genomic_DNA"/>
</dbReference>
<protein>
    <submittedName>
        <fullName evidence="7">Regulatory protein, LuxR:Response regulator receiver</fullName>
    </submittedName>
</protein>
<sequence>MSVVAKAGRSYSVRVVSFIVSAIHMPDQSTTHIRTFLVDDHPAILEAIRNRIDDTLDVEVCGMATSSDEAFRKIEDMEPDTAVVDISLEDAHGLDLVQNLQSQCPEVQVVVYSMYDEMVYAERAIQAGASGYLMKDQPTEDLIEAIRVVDGGEVFLSREMASQILNKVARGESSEPSFPIEEFTDRELAVFQMLGEGCSIEEIQDRLNLARKTVETYRRRAKEKLGFDSVSKLLQFAVQWASAPGAGKKVSGMPDGDAEVSADGKASGEGEEENTDE</sequence>
<evidence type="ECO:0000259" key="6">
    <source>
        <dbReference type="PROSITE" id="PS50110"/>
    </source>
</evidence>
<keyword evidence="1 3" id="KW-0597">Phosphoprotein</keyword>
<organism evidence="7 8">
    <name type="scientific">Salinibacter ruber (strain M8)</name>
    <dbReference type="NCBI Taxonomy" id="761659"/>
    <lineage>
        <taxon>Bacteria</taxon>
        <taxon>Pseudomonadati</taxon>
        <taxon>Rhodothermota</taxon>
        <taxon>Rhodothermia</taxon>
        <taxon>Rhodothermales</taxon>
        <taxon>Salinibacteraceae</taxon>
        <taxon>Salinibacter</taxon>
    </lineage>
</organism>
<evidence type="ECO:0000313" key="7">
    <source>
        <dbReference type="EMBL" id="CBH25927.1"/>
    </source>
</evidence>
<dbReference type="InterPro" id="IPR000792">
    <property type="entry name" value="Tscrpt_reg_LuxR_C"/>
</dbReference>
<evidence type="ECO:0000313" key="8">
    <source>
        <dbReference type="Proteomes" id="UP000000933"/>
    </source>
</evidence>
<dbReference type="SMART" id="SM00448">
    <property type="entry name" value="REC"/>
    <property type="match status" value="1"/>
</dbReference>
<proteinExistence type="predicted"/>
<dbReference type="PROSITE" id="PS50043">
    <property type="entry name" value="HTH_LUXR_2"/>
    <property type="match status" value="1"/>
</dbReference>
<evidence type="ECO:0000256" key="3">
    <source>
        <dbReference type="PROSITE-ProRule" id="PRU00169"/>
    </source>
</evidence>
<dbReference type="CDD" id="cd17535">
    <property type="entry name" value="REC_NarL-like"/>
    <property type="match status" value="1"/>
</dbReference>
<dbReference type="CDD" id="cd06170">
    <property type="entry name" value="LuxR_C_like"/>
    <property type="match status" value="1"/>
</dbReference>
<dbReference type="PANTHER" id="PTHR43214">
    <property type="entry name" value="TWO-COMPONENT RESPONSE REGULATOR"/>
    <property type="match status" value="1"/>
</dbReference>
<dbReference type="PRINTS" id="PR00038">
    <property type="entry name" value="HTHLUXR"/>
</dbReference>
<gene>
    <name evidence="7" type="primary">luxR</name>
    <name evidence="7" type="ordered locus">SRM_03006</name>
</gene>
<dbReference type="SUPFAM" id="SSF46894">
    <property type="entry name" value="C-terminal effector domain of the bipartite response regulators"/>
    <property type="match status" value="1"/>
</dbReference>
<dbReference type="GO" id="GO:0000160">
    <property type="term" value="P:phosphorelay signal transduction system"/>
    <property type="evidence" value="ECO:0007669"/>
    <property type="project" value="InterPro"/>
</dbReference>
<dbReference type="AlphaFoldDB" id="D5HD22"/>
<dbReference type="SMART" id="SM00421">
    <property type="entry name" value="HTH_LUXR"/>
    <property type="match status" value="1"/>
</dbReference>
<dbReference type="SUPFAM" id="SSF52172">
    <property type="entry name" value="CheY-like"/>
    <property type="match status" value="1"/>
</dbReference>
<dbReference type="PROSITE" id="PS50110">
    <property type="entry name" value="RESPONSE_REGULATORY"/>
    <property type="match status" value="1"/>
</dbReference>
<feature type="modified residue" description="4-aspartylphosphate" evidence="3">
    <location>
        <position position="85"/>
    </location>
</feature>
<dbReference type="InterPro" id="IPR011006">
    <property type="entry name" value="CheY-like_superfamily"/>
</dbReference>
<dbReference type="InterPro" id="IPR039420">
    <property type="entry name" value="WalR-like"/>
</dbReference>
<accession>D5HD22</accession>
<dbReference type="KEGG" id="srm:SRM_03006"/>
<evidence type="ECO:0000256" key="1">
    <source>
        <dbReference type="ARBA" id="ARBA00022553"/>
    </source>
</evidence>
<reference evidence="8" key="2">
    <citation type="submission" date="2010-04" db="EMBL/GenBank/DDBJ databases">
        <title>Genome sequence of Salinibacter ruber M8.</title>
        <authorList>
            <consortium name="Genoscope"/>
        </authorList>
    </citation>
    <scope>NUCLEOTIDE SEQUENCE [LARGE SCALE GENOMIC DNA]</scope>
    <source>
        <strain evidence="8">M8</strain>
    </source>
</reference>
<dbReference type="PANTHER" id="PTHR43214:SF43">
    <property type="entry name" value="TWO-COMPONENT RESPONSE REGULATOR"/>
    <property type="match status" value="1"/>
</dbReference>
<feature type="region of interest" description="Disordered" evidence="4">
    <location>
        <begin position="245"/>
        <end position="277"/>
    </location>
</feature>
<evidence type="ECO:0000256" key="2">
    <source>
        <dbReference type="ARBA" id="ARBA00023125"/>
    </source>
</evidence>
<dbReference type="InterPro" id="IPR058245">
    <property type="entry name" value="NreC/VraR/RcsB-like_REC"/>
</dbReference>
<dbReference type="Pfam" id="PF00072">
    <property type="entry name" value="Response_reg"/>
    <property type="match status" value="1"/>
</dbReference>
<evidence type="ECO:0000256" key="4">
    <source>
        <dbReference type="SAM" id="MobiDB-lite"/>
    </source>
</evidence>
<dbReference type="Pfam" id="PF00196">
    <property type="entry name" value="GerE"/>
    <property type="match status" value="1"/>
</dbReference>
<dbReference type="GO" id="GO:0003677">
    <property type="term" value="F:DNA binding"/>
    <property type="evidence" value="ECO:0007669"/>
    <property type="project" value="UniProtKB-KW"/>
</dbReference>